<protein>
    <recommendedName>
        <fullName evidence="7">DNA-directed RNA polymerase subunit</fullName>
    </recommendedName>
</protein>
<evidence type="ECO:0000256" key="4">
    <source>
        <dbReference type="ARBA" id="ARBA00022553"/>
    </source>
</evidence>
<dbReference type="InterPro" id="IPR045113">
    <property type="entry name" value="Rpb7-like"/>
</dbReference>
<evidence type="ECO:0000313" key="10">
    <source>
        <dbReference type="EMBL" id="KAG0652597.1"/>
    </source>
</evidence>
<evidence type="ECO:0000256" key="8">
    <source>
        <dbReference type="SAM" id="MobiDB-lite"/>
    </source>
</evidence>
<dbReference type="Pfam" id="PF17875">
    <property type="entry name" value="RPA43_OB"/>
    <property type="match status" value="1"/>
</dbReference>
<dbReference type="PANTHER" id="PTHR12709">
    <property type="entry name" value="DNA-DIRECTED RNA POLYMERASE II, III"/>
    <property type="match status" value="1"/>
</dbReference>
<dbReference type="InterPro" id="IPR036898">
    <property type="entry name" value="RNA_pol_Rpb7-like_N_sf"/>
</dbReference>
<reference evidence="10" key="1">
    <citation type="submission" date="2019-07" db="EMBL/GenBank/DDBJ databases">
        <title>Hyphodiscus hymeniophilus genome sequencing and assembly.</title>
        <authorList>
            <person name="Kramer G."/>
            <person name="Nodwell J."/>
        </authorList>
    </citation>
    <scope>NUCLEOTIDE SEQUENCE</scope>
    <source>
        <strain evidence="10">ATCC 34498</strain>
    </source>
</reference>
<dbReference type="EMBL" id="VNKQ01000002">
    <property type="protein sequence ID" value="KAG0652597.1"/>
    <property type="molecule type" value="Genomic_DNA"/>
</dbReference>
<dbReference type="InterPro" id="IPR041178">
    <property type="entry name" value="RPA43_OB"/>
</dbReference>
<dbReference type="Proteomes" id="UP000785200">
    <property type="component" value="Unassembled WGS sequence"/>
</dbReference>
<dbReference type="FunFam" id="3.30.1490.120:FF:000004">
    <property type="entry name" value="RNA polymerase I subunit Rpa43"/>
    <property type="match status" value="1"/>
</dbReference>
<gene>
    <name evidence="10" type="ORF">D0Z07_0147</name>
</gene>
<evidence type="ECO:0000256" key="3">
    <source>
        <dbReference type="ARBA" id="ARBA00022478"/>
    </source>
</evidence>
<evidence type="ECO:0000259" key="9">
    <source>
        <dbReference type="Pfam" id="PF17875"/>
    </source>
</evidence>
<keyword evidence="11" id="KW-1185">Reference proteome</keyword>
<comment type="subcellular location">
    <subcellularLocation>
        <location evidence="1">Nucleus</location>
        <location evidence="1">Nucleolus</location>
    </subcellularLocation>
</comment>
<accession>A0A9P6VS46</accession>
<comment type="similarity">
    <text evidence="2">Belongs to the eukaryotic RPA43 RNA polymerase subunit family.</text>
</comment>
<evidence type="ECO:0000256" key="5">
    <source>
        <dbReference type="ARBA" id="ARBA00023163"/>
    </source>
</evidence>
<dbReference type="AlphaFoldDB" id="A0A9P6VS46"/>
<organism evidence="10 11">
    <name type="scientific">Hyphodiscus hymeniophilus</name>
    <dbReference type="NCBI Taxonomy" id="353542"/>
    <lineage>
        <taxon>Eukaryota</taxon>
        <taxon>Fungi</taxon>
        <taxon>Dikarya</taxon>
        <taxon>Ascomycota</taxon>
        <taxon>Pezizomycotina</taxon>
        <taxon>Leotiomycetes</taxon>
        <taxon>Helotiales</taxon>
        <taxon>Hyphodiscaceae</taxon>
        <taxon>Hyphodiscus</taxon>
    </lineage>
</organism>
<comment type="function">
    <text evidence="7">DNA-dependent RNA polymerase which catalyzes the transcription of DNA into RNA using the four ribonucleoside triphosphates as substrates.</text>
</comment>
<proteinExistence type="inferred from homology"/>
<evidence type="ECO:0000256" key="2">
    <source>
        <dbReference type="ARBA" id="ARBA00005930"/>
    </source>
</evidence>
<keyword evidence="5 7" id="KW-0804">Transcription</keyword>
<sequence length="296" mass="33312">MTSEKHKSRSERSERKHKSSHGEKKRKREHEEDSHRRKSKKHRSDKAVAAEVTTISNNPIFQVQTSSLYLPLSPVSQRYPIEGLCAEHLSPLILQWYPPFSSVILSYSNPRMSAEPFGNDGDSTLLQNIDEYAVSWAWVTAEFLLFKPDLGSTIEGYVNLQNEGHLGLVCWNMFNASIERKRLPEDWKWVGVEDMERGEEGMEMGETYAEDGAGYFVDGEGKKIDGLVKFRIRDVETDVDREKSFLSLAGTMLDAKAEKKIVESEIAKMKLGKSGVGRRLGGSTGLGATRLDAPVE</sequence>
<dbReference type="OrthoDB" id="10250504at2759"/>
<evidence type="ECO:0000256" key="1">
    <source>
        <dbReference type="ARBA" id="ARBA00004604"/>
    </source>
</evidence>
<feature type="domain" description="RPA43 OB" evidence="9">
    <location>
        <begin position="148"/>
        <end position="253"/>
    </location>
</feature>
<dbReference type="GO" id="GO:0006361">
    <property type="term" value="P:transcription initiation at RNA polymerase I promoter"/>
    <property type="evidence" value="ECO:0007669"/>
    <property type="project" value="UniProtKB-ARBA"/>
</dbReference>
<dbReference type="PANTHER" id="PTHR12709:SF5">
    <property type="entry name" value="DNA-DIRECTED RNA POLYMERASE I SUBUNIT RPA43"/>
    <property type="match status" value="1"/>
</dbReference>
<feature type="region of interest" description="Disordered" evidence="8">
    <location>
        <begin position="1"/>
        <end position="49"/>
    </location>
</feature>
<dbReference type="Gene3D" id="2.40.50.1060">
    <property type="match status" value="1"/>
</dbReference>
<evidence type="ECO:0000256" key="7">
    <source>
        <dbReference type="RuleBase" id="RU369086"/>
    </source>
</evidence>
<keyword evidence="4" id="KW-0597">Phosphoprotein</keyword>
<keyword evidence="3 7" id="KW-0240">DNA-directed RNA polymerase</keyword>
<evidence type="ECO:0000256" key="6">
    <source>
        <dbReference type="ARBA" id="ARBA00023242"/>
    </source>
</evidence>
<keyword evidence="6 7" id="KW-0539">Nucleus</keyword>
<name>A0A9P6VS46_9HELO</name>
<dbReference type="GO" id="GO:0005736">
    <property type="term" value="C:RNA polymerase I complex"/>
    <property type="evidence" value="ECO:0007669"/>
    <property type="project" value="TreeGrafter"/>
</dbReference>
<feature type="compositionally biased region" description="Basic residues" evidence="8">
    <location>
        <begin position="15"/>
        <end position="28"/>
    </location>
</feature>
<evidence type="ECO:0000313" key="11">
    <source>
        <dbReference type="Proteomes" id="UP000785200"/>
    </source>
</evidence>
<dbReference type="Gene3D" id="3.30.1490.120">
    <property type="entry name" value="RNA polymerase Rpb7-like, N-terminal domain"/>
    <property type="match status" value="1"/>
</dbReference>
<dbReference type="GO" id="GO:0006362">
    <property type="term" value="P:transcription elongation by RNA polymerase I"/>
    <property type="evidence" value="ECO:0007669"/>
    <property type="project" value="UniProtKB-ARBA"/>
</dbReference>
<comment type="caution">
    <text evidence="10">The sequence shown here is derived from an EMBL/GenBank/DDBJ whole genome shotgun (WGS) entry which is preliminary data.</text>
</comment>